<dbReference type="PANTHER" id="PTHR30600">
    <property type="entry name" value="CYTOCHROME C PEROXIDASE-RELATED"/>
    <property type="match status" value="1"/>
</dbReference>
<feature type="binding site" description="covalent" evidence="8">
    <location>
        <position position="101"/>
    </location>
    <ligand>
        <name>heme c</name>
        <dbReference type="ChEBI" id="CHEBI:61717"/>
        <label>1</label>
    </ligand>
</feature>
<dbReference type="PROSITE" id="PS51007">
    <property type="entry name" value="CYTC"/>
    <property type="match status" value="1"/>
</dbReference>
<evidence type="ECO:0000256" key="9">
    <source>
        <dbReference type="PIRSR" id="PIRSR000294-2"/>
    </source>
</evidence>
<evidence type="ECO:0000256" key="2">
    <source>
        <dbReference type="ARBA" id="ARBA00022617"/>
    </source>
</evidence>
<comment type="PTM">
    <text evidence="8">Binds 2 heme groups per subunit.</text>
</comment>
<feature type="binding site" description="covalent" evidence="8">
    <location>
        <position position="244"/>
    </location>
    <ligand>
        <name>heme c</name>
        <dbReference type="ChEBI" id="CHEBI:61717"/>
        <label>2</label>
    </ligand>
</feature>
<evidence type="ECO:0000256" key="1">
    <source>
        <dbReference type="ARBA" id="ARBA00004418"/>
    </source>
</evidence>
<evidence type="ECO:0000256" key="10">
    <source>
        <dbReference type="SAM" id="MobiDB-lite"/>
    </source>
</evidence>
<accession>A0A4P2PTQ8</accession>
<feature type="binding site" description="axial binding residue" evidence="9">
    <location>
        <position position="102"/>
    </location>
    <ligand>
        <name>heme c</name>
        <dbReference type="ChEBI" id="CHEBI:61717"/>
        <label>1</label>
    </ligand>
    <ligandPart>
        <name>Fe</name>
        <dbReference type="ChEBI" id="CHEBI:18248"/>
    </ligandPart>
</feature>
<name>A0A4P2PTQ8_SORCE</name>
<feature type="region of interest" description="Disordered" evidence="10">
    <location>
        <begin position="350"/>
        <end position="369"/>
    </location>
</feature>
<dbReference type="SUPFAM" id="SSF46626">
    <property type="entry name" value="Cytochrome c"/>
    <property type="match status" value="2"/>
</dbReference>
<dbReference type="InterPro" id="IPR051395">
    <property type="entry name" value="Cytochrome_c_Peroxidase/MauG"/>
</dbReference>
<dbReference type="GO" id="GO:0009055">
    <property type="term" value="F:electron transfer activity"/>
    <property type="evidence" value="ECO:0007669"/>
    <property type="project" value="InterPro"/>
</dbReference>
<reference evidence="13 14" key="1">
    <citation type="submission" date="2015-09" db="EMBL/GenBank/DDBJ databases">
        <title>Sorangium comparison.</title>
        <authorList>
            <person name="Zaburannyi N."/>
            <person name="Bunk B."/>
            <person name="Overmann J."/>
            <person name="Mueller R."/>
        </authorList>
    </citation>
    <scope>NUCLEOTIDE SEQUENCE [LARGE SCALE GENOMIC DNA]</scope>
    <source>
        <strain evidence="13 14">So ceGT47</strain>
    </source>
</reference>
<evidence type="ECO:0000256" key="8">
    <source>
        <dbReference type="PIRSR" id="PIRSR000294-1"/>
    </source>
</evidence>
<dbReference type="EMBL" id="CP012670">
    <property type="protein sequence ID" value="AUX19948.1"/>
    <property type="molecule type" value="Genomic_DNA"/>
</dbReference>
<dbReference type="InterPro" id="IPR036909">
    <property type="entry name" value="Cyt_c-like_dom_sf"/>
</dbReference>
<feature type="binding site" description="covalent" evidence="8">
    <location>
        <position position="247"/>
    </location>
    <ligand>
        <name>heme c</name>
        <dbReference type="ChEBI" id="CHEBI:61717"/>
        <label>2</label>
    </ligand>
</feature>
<comment type="subcellular location">
    <subcellularLocation>
        <location evidence="1">Periplasm</location>
    </subcellularLocation>
</comment>
<feature type="binding site" description="covalent" evidence="8">
    <location>
        <position position="98"/>
    </location>
    <ligand>
        <name>heme c</name>
        <dbReference type="ChEBI" id="CHEBI:61717"/>
        <label>1</label>
    </ligand>
</feature>
<evidence type="ECO:0000256" key="5">
    <source>
        <dbReference type="ARBA" id="ARBA00022764"/>
    </source>
</evidence>
<dbReference type="OrthoDB" id="9805202at2"/>
<feature type="chain" id="PRO_5020802111" evidence="11">
    <location>
        <begin position="20"/>
        <end position="369"/>
    </location>
</feature>
<dbReference type="GO" id="GO:0042597">
    <property type="term" value="C:periplasmic space"/>
    <property type="evidence" value="ECO:0007669"/>
    <property type="project" value="UniProtKB-SubCell"/>
</dbReference>
<feature type="binding site" description="axial binding residue" evidence="9">
    <location>
        <position position="248"/>
    </location>
    <ligand>
        <name>heme c</name>
        <dbReference type="ChEBI" id="CHEBI:61717"/>
        <label>2</label>
    </ligand>
    <ligandPart>
        <name>Fe</name>
        <dbReference type="ChEBI" id="CHEBI:18248"/>
    </ligandPart>
</feature>
<dbReference type="GO" id="GO:0046872">
    <property type="term" value="F:metal ion binding"/>
    <property type="evidence" value="ECO:0007669"/>
    <property type="project" value="UniProtKB-KW"/>
</dbReference>
<dbReference type="GO" id="GO:0004130">
    <property type="term" value="F:cytochrome-c peroxidase activity"/>
    <property type="evidence" value="ECO:0007669"/>
    <property type="project" value="TreeGrafter"/>
</dbReference>
<evidence type="ECO:0000256" key="3">
    <source>
        <dbReference type="ARBA" id="ARBA00022723"/>
    </source>
</evidence>
<evidence type="ECO:0000256" key="7">
    <source>
        <dbReference type="ARBA" id="ARBA00023004"/>
    </source>
</evidence>
<keyword evidence="3 9" id="KW-0479">Metal-binding</keyword>
<dbReference type="PANTHER" id="PTHR30600:SF7">
    <property type="entry name" value="CYTOCHROME C PEROXIDASE-RELATED"/>
    <property type="match status" value="1"/>
</dbReference>
<gene>
    <name evidence="13" type="ORF">SOCEGT47_004040</name>
</gene>
<sequence length="369" mass="40431">MRWPSSLISVLLVAAGLGACDRSAENQAPPAQTAKPAATSTAAAATKPLVFDPKDVKAFKVLPAKFEYDKNPITDDKVTLGRMLWYETRLSKNHDISCNSCHDLSNYGVDNKPFSPGHKGQLGGRNSPTAYNAGHHVAQFWDGRAENLEEQAKGPILNPVEMAMPDEKRVIATLKSIPEYVKLFKAAFPDDKDPVTYDNMARAIGAFERGLVTPSRFDKYLGGDDKALTAEEKAGFHKFISLGCPTCHTGVAVGGSSFQKLGLVKEYPGLKDNGRFDHTKDEKDKFFFRVPSLRNVEKTFPYYHDGSIASLDEAVKTMAWHQLGVEAKPEEVKSIVTFLKALTGDLPTEYIKKPELPPSTATTPKADPS</sequence>
<dbReference type="Pfam" id="PF03150">
    <property type="entry name" value="CCP_MauG"/>
    <property type="match status" value="1"/>
</dbReference>
<keyword evidence="13" id="KW-0575">Peroxidase</keyword>
<protein>
    <submittedName>
        <fullName evidence="13">Cytochrome C peroxidase</fullName>
    </submittedName>
</protein>
<keyword evidence="7 9" id="KW-0408">Iron</keyword>
<evidence type="ECO:0000256" key="4">
    <source>
        <dbReference type="ARBA" id="ARBA00022729"/>
    </source>
</evidence>
<dbReference type="InterPro" id="IPR004852">
    <property type="entry name" value="Di-haem_cyt_c_peroxidsae"/>
</dbReference>
<feature type="binding site" description="axial binding residue" evidence="9">
    <location>
        <position position="318"/>
    </location>
    <ligand>
        <name>heme c</name>
        <dbReference type="ChEBI" id="CHEBI:61717"/>
        <label>2</label>
    </ligand>
    <ligandPart>
        <name>Fe</name>
        <dbReference type="ChEBI" id="CHEBI:18248"/>
    </ligandPart>
</feature>
<feature type="signal peptide" evidence="11">
    <location>
        <begin position="1"/>
        <end position="19"/>
    </location>
</feature>
<keyword evidence="4 11" id="KW-0732">Signal</keyword>
<keyword evidence="2 8" id="KW-0349">Heme</keyword>
<dbReference type="AlphaFoldDB" id="A0A4P2PTQ8"/>
<feature type="domain" description="Cytochrome c" evidence="12">
    <location>
        <begin position="230"/>
        <end position="343"/>
    </location>
</feature>
<dbReference type="PROSITE" id="PS51257">
    <property type="entry name" value="PROKAR_LIPOPROTEIN"/>
    <property type="match status" value="1"/>
</dbReference>
<evidence type="ECO:0000256" key="6">
    <source>
        <dbReference type="ARBA" id="ARBA00023002"/>
    </source>
</evidence>
<evidence type="ECO:0000313" key="13">
    <source>
        <dbReference type="EMBL" id="AUX19948.1"/>
    </source>
</evidence>
<dbReference type="Gene3D" id="1.10.760.10">
    <property type="entry name" value="Cytochrome c-like domain"/>
    <property type="match status" value="2"/>
</dbReference>
<feature type="binding site" description="axial binding residue" evidence="9">
    <location>
        <position position="118"/>
    </location>
    <ligand>
        <name>heme c</name>
        <dbReference type="ChEBI" id="CHEBI:61717"/>
        <label>1</label>
    </ligand>
    <ligandPart>
        <name>Fe</name>
        <dbReference type="ChEBI" id="CHEBI:18248"/>
    </ligandPart>
</feature>
<dbReference type="Proteomes" id="UP000295781">
    <property type="component" value="Chromosome"/>
</dbReference>
<proteinExistence type="predicted"/>
<dbReference type="InterPro" id="IPR026259">
    <property type="entry name" value="MauG/Cytc_peroxidase"/>
</dbReference>
<dbReference type="InterPro" id="IPR009056">
    <property type="entry name" value="Cyt_c-like_dom"/>
</dbReference>
<keyword evidence="6" id="KW-0560">Oxidoreductase</keyword>
<comment type="cofactor">
    <cofactor evidence="8">
        <name>heme</name>
        <dbReference type="ChEBI" id="CHEBI:30413"/>
    </cofactor>
    <text evidence="8">Binds 2 heme groups.</text>
</comment>
<dbReference type="PIRSF" id="PIRSF000294">
    <property type="entry name" value="Cytochrome-c_peroxidase"/>
    <property type="match status" value="1"/>
</dbReference>
<evidence type="ECO:0000313" key="14">
    <source>
        <dbReference type="Proteomes" id="UP000295781"/>
    </source>
</evidence>
<keyword evidence="5" id="KW-0574">Periplasm</keyword>
<dbReference type="RefSeq" id="WP_129344771.1">
    <property type="nucleotide sequence ID" value="NZ_CP012670.1"/>
</dbReference>
<evidence type="ECO:0000256" key="11">
    <source>
        <dbReference type="SAM" id="SignalP"/>
    </source>
</evidence>
<evidence type="ECO:0000259" key="12">
    <source>
        <dbReference type="PROSITE" id="PS51007"/>
    </source>
</evidence>
<dbReference type="GO" id="GO:0020037">
    <property type="term" value="F:heme binding"/>
    <property type="evidence" value="ECO:0007669"/>
    <property type="project" value="InterPro"/>
</dbReference>
<organism evidence="13 14">
    <name type="scientific">Sorangium cellulosum</name>
    <name type="common">Polyangium cellulosum</name>
    <dbReference type="NCBI Taxonomy" id="56"/>
    <lineage>
        <taxon>Bacteria</taxon>
        <taxon>Pseudomonadati</taxon>
        <taxon>Myxococcota</taxon>
        <taxon>Polyangia</taxon>
        <taxon>Polyangiales</taxon>
        <taxon>Polyangiaceae</taxon>
        <taxon>Sorangium</taxon>
    </lineage>
</organism>